<dbReference type="Pfam" id="PF03259">
    <property type="entry name" value="Robl_LC7"/>
    <property type="match status" value="1"/>
</dbReference>
<evidence type="ECO:0000256" key="1">
    <source>
        <dbReference type="ARBA" id="ARBA00007191"/>
    </source>
</evidence>
<dbReference type="AlphaFoldDB" id="A0A0H5QGN5"/>
<dbReference type="InterPro" id="IPR004942">
    <property type="entry name" value="Roadblock/LAMTOR2_dom"/>
</dbReference>
<dbReference type="SUPFAM" id="SSF103196">
    <property type="entry name" value="Roadblock/LC7 domain"/>
    <property type="match status" value="1"/>
</dbReference>
<organism evidence="3">
    <name type="scientific">Spongospora subterranea</name>
    <dbReference type="NCBI Taxonomy" id="70186"/>
    <lineage>
        <taxon>Eukaryota</taxon>
        <taxon>Sar</taxon>
        <taxon>Rhizaria</taxon>
        <taxon>Endomyxa</taxon>
        <taxon>Phytomyxea</taxon>
        <taxon>Plasmodiophorida</taxon>
        <taxon>Plasmodiophoridae</taxon>
        <taxon>Spongospora</taxon>
    </lineage>
</organism>
<sequence length="134" mass="14922">MSVGEEFNPDLCLRRLQTHPGVSNWLLMNSQAIPIKADGMEPKKMVQVSALASELIYATQKFLANEKMIGDEQSPDPIASDTEGALTINENQLLTLRLRTLKGEIIIAPDKDFTLITTQFPNHTEVKKKEEAAE</sequence>
<feature type="domain" description="Roadblock/LAMTOR2" evidence="2">
    <location>
        <begin position="12"/>
        <end position="61"/>
    </location>
</feature>
<accession>A0A0H5QGN5</accession>
<reference evidence="3" key="1">
    <citation type="submission" date="2015-04" db="EMBL/GenBank/DDBJ databases">
        <title>The genome sequence of the plant pathogenic Rhizarian Plasmodiophora brassicae reveals insights in its biotrophic life cycle and the origin of chitin synthesis.</title>
        <authorList>
            <person name="Schwelm A."/>
            <person name="Fogelqvist J."/>
            <person name="Knaust A."/>
            <person name="Julke S."/>
            <person name="Lilja T."/>
            <person name="Dhandapani V."/>
            <person name="Bonilla-Rosso G."/>
            <person name="Karlsson M."/>
            <person name="Shevchenko A."/>
            <person name="Choi S.R."/>
            <person name="Kim H.G."/>
            <person name="Park J.Y."/>
            <person name="Lim Y.P."/>
            <person name="Ludwig-Muller J."/>
            <person name="Dixelius C."/>
        </authorList>
    </citation>
    <scope>NUCLEOTIDE SEQUENCE</scope>
    <source>
        <tissue evidence="3">Potato root galls</tissue>
    </source>
</reference>
<dbReference type="EMBL" id="HACM01000683">
    <property type="protein sequence ID" value="CRZ01125.1"/>
    <property type="molecule type" value="Transcribed_RNA"/>
</dbReference>
<comment type="similarity">
    <text evidence="1">Belongs to the GAMAD family.</text>
</comment>
<name>A0A0H5QGN5_9EUKA</name>
<proteinExistence type="inferred from homology"/>
<dbReference type="Gene3D" id="3.30.450.30">
    <property type="entry name" value="Dynein light chain 2a, cytoplasmic"/>
    <property type="match status" value="1"/>
</dbReference>
<protein>
    <recommendedName>
        <fullName evidence="2">Roadblock/LAMTOR2 domain-containing protein</fullName>
    </recommendedName>
</protein>
<evidence type="ECO:0000259" key="2">
    <source>
        <dbReference type="Pfam" id="PF03259"/>
    </source>
</evidence>
<evidence type="ECO:0000313" key="3">
    <source>
        <dbReference type="EMBL" id="CRZ01125.1"/>
    </source>
</evidence>
<dbReference type="PANTHER" id="PTHR10779">
    <property type="entry name" value="DYNEIN LIGHT CHAIN ROADBLOCK"/>
    <property type="match status" value="1"/>
</dbReference>